<accession>A0A0A9BVE2</accession>
<reference evidence="1" key="2">
    <citation type="journal article" date="2015" name="Data Brief">
        <title>Shoot transcriptome of the giant reed, Arundo donax.</title>
        <authorList>
            <person name="Barrero R.A."/>
            <person name="Guerrero F.D."/>
            <person name="Moolhuijzen P."/>
            <person name="Goolsby J.A."/>
            <person name="Tidwell J."/>
            <person name="Bellgard S.E."/>
            <person name="Bellgard M.I."/>
        </authorList>
    </citation>
    <scope>NUCLEOTIDE SEQUENCE</scope>
    <source>
        <tissue evidence="1">Shoot tissue taken approximately 20 cm above the soil surface</tissue>
    </source>
</reference>
<evidence type="ECO:0000313" key="1">
    <source>
        <dbReference type="EMBL" id="JAD67296.1"/>
    </source>
</evidence>
<name>A0A0A9BVE2_ARUDO</name>
<protein>
    <submittedName>
        <fullName evidence="1">Uncharacterized protein</fullName>
    </submittedName>
</protein>
<dbReference type="EMBL" id="GBRH01230599">
    <property type="protein sequence ID" value="JAD67296.1"/>
    <property type="molecule type" value="Transcribed_RNA"/>
</dbReference>
<dbReference type="AlphaFoldDB" id="A0A0A9BVE2"/>
<reference evidence="1" key="1">
    <citation type="submission" date="2014-09" db="EMBL/GenBank/DDBJ databases">
        <authorList>
            <person name="Magalhaes I.L.F."/>
            <person name="Oliveira U."/>
            <person name="Santos F.R."/>
            <person name="Vidigal T.H.D.A."/>
            <person name="Brescovit A.D."/>
            <person name="Santos A.J."/>
        </authorList>
    </citation>
    <scope>NUCLEOTIDE SEQUENCE</scope>
    <source>
        <tissue evidence="1">Shoot tissue taken approximately 20 cm above the soil surface</tissue>
    </source>
</reference>
<organism evidence="1">
    <name type="scientific">Arundo donax</name>
    <name type="common">Giant reed</name>
    <name type="synonym">Donax arundinaceus</name>
    <dbReference type="NCBI Taxonomy" id="35708"/>
    <lineage>
        <taxon>Eukaryota</taxon>
        <taxon>Viridiplantae</taxon>
        <taxon>Streptophyta</taxon>
        <taxon>Embryophyta</taxon>
        <taxon>Tracheophyta</taxon>
        <taxon>Spermatophyta</taxon>
        <taxon>Magnoliopsida</taxon>
        <taxon>Liliopsida</taxon>
        <taxon>Poales</taxon>
        <taxon>Poaceae</taxon>
        <taxon>PACMAD clade</taxon>
        <taxon>Arundinoideae</taxon>
        <taxon>Arundineae</taxon>
        <taxon>Arundo</taxon>
    </lineage>
</organism>
<sequence length="46" mass="5373">MSTVIIILLCYTVTNHNFSPSSHISRSIFLKILNCLVKEHQWLRIC</sequence>
<proteinExistence type="predicted"/>